<dbReference type="EMBL" id="BIFQ01000001">
    <property type="protein sequence ID" value="GCE02911.1"/>
    <property type="molecule type" value="Genomic_DNA"/>
</dbReference>
<accession>A0A401Z7S2</accession>
<evidence type="ECO:0000313" key="2">
    <source>
        <dbReference type="Proteomes" id="UP000287224"/>
    </source>
</evidence>
<organism evidence="1 2">
    <name type="scientific">Dictyobacter aurantiacus</name>
    <dbReference type="NCBI Taxonomy" id="1936993"/>
    <lineage>
        <taxon>Bacteria</taxon>
        <taxon>Bacillati</taxon>
        <taxon>Chloroflexota</taxon>
        <taxon>Ktedonobacteria</taxon>
        <taxon>Ktedonobacterales</taxon>
        <taxon>Dictyobacteraceae</taxon>
        <taxon>Dictyobacter</taxon>
    </lineage>
</organism>
<evidence type="ECO:0000313" key="1">
    <source>
        <dbReference type="EMBL" id="GCE02911.1"/>
    </source>
</evidence>
<sequence>MCNYDVRQHLITPQRGFHALRRLAVSAVIFCGLLLLLTNCRQQGQQPVRSHSVATHPAVNDTRRLTQPDGGAISFRATTSYATALRIVTNLGLQLAIGCAGPTLPWQPIGSKDYFKVTHAVGTSGKIGATPTVTYYTYLPTIMARSTPLTPANWQARLLSNPEVANIKRPLVLHCPMIPTRLPAEAMGSLTQKQAGTYVNVHFAANVTYDDALYAAQNNGFRLANYCYEHEPGQPADWLPMSQDQIFAHSHTLIVATTILSSTDWAKRMVRVQGVISLQYPFSSACS</sequence>
<dbReference type="Proteomes" id="UP000287224">
    <property type="component" value="Unassembled WGS sequence"/>
</dbReference>
<reference evidence="2" key="1">
    <citation type="submission" date="2018-12" db="EMBL/GenBank/DDBJ databases">
        <title>Tengunoibacter tsumagoiensis gen. nov., sp. nov., Dictyobacter kobayashii sp. nov., D. alpinus sp. nov., and D. joshuensis sp. nov. and description of Dictyobacteraceae fam. nov. within the order Ktedonobacterales isolated from Tengu-no-mugimeshi.</title>
        <authorList>
            <person name="Wang C.M."/>
            <person name="Zheng Y."/>
            <person name="Sakai Y."/>
            <person name="Toyoda A."/>
            <person name="Minakuchi Y."/>
            <person name="Abe K."/>
            <person name="Yokota A."/>
            <person name="Yabe S."/>
        </authorList>
    </citation>
    <scope>NUCLEOTIDE SEQUENCE [LARGE SCALE GENOMIC DNA]</scope>
    <source>
        <strain evidence="2">S-27</strain>
    </source>
</reference>
<comment type="caution">
    <text evidence="1">The sequence shown here is derived from an EMBL/GenBank/DDBJ whole genome shotgun (WGS) entry which is preliminary data.</text>
</comment>
<dbReference type="RefSeq" id="WP_126594246.1">
    <property type="nucleotide sequence ID" value="NZ_BIFQ01000001.1"/>
</dbReference>
<proteinExistence type="predicted"/>
<protein>
    <submittedName>
        <fullName evidence="1">Uncharacterized protein</fullName>
    </submittedName>
</protein>
<name>A0A401Z7S2_9CHLR</name>
<gene>
    <name evidence="1" type="ORF">KDAU_02400</name>
</gene>
<keyword evidence="2" id="KW-1185">Reference proteome</keyword>
<dbReference type="AlphaFoldDB" id="A0A401Z7S2"/>